<name>A0A0C9T1A6_PLICR</name>
<keyword evidence="1" id="KW-0472">Membrane</keyword>
<accession>A0A0C9T1A6</accession>
<dbReference type="HOGENOM" id="CLU_1696259_0_0_1"/>
<gene>
    <name evidence="2" type="ORF">PLICRDRAFT_495138</name>
</gene>
<feature type="transmembrane region" description="Helical" evidence="1">
    <location>
        <begin position="20"/>
        <end position="39"/>
    </location>
</feature>
<proteinExistence type="predicted"/>
<dbReference type="AlphaFoldDB" id="A0A0C9T1A6"/>
<keyword evidence="1" id="KW-0812">Transmembrane</keyword>
<reference evidence="2 3" key="1">
    <citation type="submission" date="2014-06" db="EMBL/GenBank/DDBJ databases">
        <title>Evolutionary Origins and Diversification of the Mycorrhizal Mutualists.</title>
        <authorList>
            <consortium name="DOE Joint Genome Institute"/>
            <consortium name="Mycorrhizal Genomics Consortium"/>
            <person name="Kohler A."/>
            <person name="Kuo A."/>
            <person name="Nagy L.G."/>
            <person name="Floudas D."/>
            <person name="Copeland A."/>
            <person name="Barry K.W."/>
            <person name="Cichocki N."/>
            <person name="Veneault-Fourrey C."/>
            <person name="LaButti K."/>
            <person name="Lindquist E.A."/>
            <person name="Lipzen A."/>
            <person name="Lundell T."/>
            <person name="Morin E."/>
            <person name="Murat C."/>
            <person name="Riley R."/>
            <person name="Ohm R."/>
            <person name="Sun H."/>
            <person name="Tunlid A."/>
            <person name="Henrissat B."/>
            <person name="Grigoriev I.V."/>
            <person name="Hibbett D.S."/>
            <person name="Martin F."/>
        </authorList>
    </citation>
    <scope>NUCLEOTIDE SEQUENCE [LARGE SCALE GENOMIC DNA]</scope>
    <source>
        <strain evidence="2 3">FD-325 SS-3</strain>
    </source>
</reference>
<keyword evidence="1" id="KW-1133">Transmembrane helix</keyword>
<dbReference type="EMBL" id="KN832592">
    <property type="protein sequence ID" value="KII82964.1"/>
    <property type="molecule type" value="Genomic_DNA"/>
</dbReference>
<protein>
    <submittedName>
        <fullName evidence="2">Uncharacterized protein</fullName>
    </submittedName>
</protein>
<organism evidence="2 3">
    <name type="scientific">Plicaturopsis crispa FD-325 SS-3</name>
    <dbReference type="NCBI Taxonomy" id="944288"/>
    <lineage>
        <taxon>Eukaryota</taxon>
        <taxon>Fungi</taxon>
        <taxon>Dikarya</taxon>
        <taxon>Basidiomycota</taxon>
        <taxon>Agaricomycotina</taxon>
        <taxon>Agaricomycetes</taxon>
        <taxon>Agaricomycetidae</taxon>
        <taxon>Amylocorticiales</taxon>
        <taxon>Amylocorticiaceae</taxon>
        <taxon>Plicatura</taxon>
        <taxon>Plicaturopsis crispa</taxon>
    </lineage>
</organism>
<evidence type="ECO:0000256" key="1">
    <source>
        <dbReference type="SAM" id="Phobius"/>
    </source>
</evidence>
<evidence type="ECO:0000313" key="3">
    <source>
        <dbReference type="Proteomes" id="UP000053263"/>
    </source>
</evidence>
<dbReference type="Proteomes" id="UP000053263">
    <property type="component" value="Unassembled WGS sequence"/>
</dbReference>
<keyword evidence="3" id="KW-1185">Reference proteome</keyword>
<evidence type="ECO:0000313" key="2">
    <source>
        <dbReference type="EMBL" id="KII82964.1"/>
    </source>
</evidence>
<sequence length="155" mass="17334">MRGLGIGGKSIRQLRRRGSILPVSASLHLATFWIVPLWSHGAQTKGRKQVYKSRAARVHHFVICTARWLFQLLDTVRVQEERCTQRGAVGLARATRRATKTRPVTGANCYGSQMGVFTVCIPRIFHTIMKNICIPMPPHPSTRANSPYSVAELTL</sequence>